<proteinExistence type="predicted"/>
<evidence type="ECO:0000313" key="1">
    <source>
        <dbReference type="EMBL" id="QNJ59294.1"/>
    </source>
</evidence>
<dbReference type="GO" id="GO:0016787">
    <property type="term" value="F:hydrolase activity"/>
    <property type="evidence" value="ECO:0007669"/>
    <property type="project" value="UniProtKB-KW"/>
</dbReference>
<accession>A0A7G8LPX2</accession>
<reference evidence="1 2" key="1">
    <citation type="submission" date="2020-07" db="EMBL/GenBank/DDBJ databases">
        <authorList>
            <person name="Baliraine F.N."/>
            <person name="Frederick G.D."/>
            <person name="Mills R.B."/>
            <person name="Woodruff J.W."/>
            <person name="Richardson W.J."/>
            <person name="Garlena R.A."/>
            <person name="Russell D.A."/>
            <person name="Pope W.H."/>
            <person name="Jacobs-Sera D."/>
            <person name="Hatfull G.F."/>
        </authorList>
    </citation>
    <scope>NUCLEOTIDE SEQUENCE [LARGE SCALE GENOMIC DNA]</scope>
</reference>
<dbReference type="EMBL" id="MT776806">
    <property type="protein sequence ID" value="QNJ59294.1"/>
    <property type="molecule type" value="Genomic_DNA"/>
</dbReference>
<sequence>MVSVEHMDDKGTLTSKGETLIALGLTILKQAVALNNYEKGWRVKDSDMPLGTAPTRNVGELAALLHSEVTEAFESYRDNEPQLAYEYNWGDEVEIRKDPVMLVAGHENPVYGKPIGEASELADVIIRVLDWADEREIPLIKAIIEKHKFNQTRAYRHGNKAC</sequence>
<dbReference type="Proteomes" id="UP000515854">
    <property type="component" value="Genome"/>
</dbReference>
<dbReference type="Gene3D" id="1.10.287.1080">
    <property type="entry name" value="MazG-like"/>
    <property type="match status" value="1"/>
</dbReference>
<keyword evidence="1" id="KW-0378">Hydrolase</keyword>
<protein>
    <submittedName>
        <fullName evidence="1">MazG-like nucleotide pyrophosphohydrolase</fullName>
    </submittedName>
</protein>
<gene>
    <name evidence="1" type="primary">81</name>
    <name evidence="1" type="ORF">SEA_MRMIYAGI_81</name>
</gene>
<organism evidence="1 2">
    <name type="scientific">Mycobacterium phage MrMiyagi</name>
    <dbReference type="NCBI Taxonomy" id="2762395"/>
    <lineage>
        <taxon>Viruses</taxon>
        <taxon>Duplodnaviria</taxon>
        <taxon>Heunggongvirae</taxon>
        <taxon>Uroviricota</taxon>
        <taxon>Caudoviricetes</taxon>
        <taxon>Fowlmouthvirus</taxon>
        <taxon>Fowlmouthvirus fowlmouth</taxon>
    </lineage>
</organism>
<evidence type="ECO:0000313" key="2">
    <source>
        <dbReference type="Proteomes" id="UP000515854"/>
    </source>
</evidence>
<name>A0A7G8LPX2_9CAUD</name>